<evidence type="ECO:0000256" key="4">
    <source>
        <dbReference type="ARBA" id="ARBA00023136"/>
    </source>
</evidence>
<dbReference type="AlphaFoldDB" id="A0A365H001"/>
<organism evidence="6 7">
    <name type="scientific">Actinomadura craniellae</name>
    <dbReference type="NCBI Taxonomy" id="2231787"/>
    <lineage>
        <taxon>Bacteria</taxon>
        <taxon>Bacillati</taxon>
        <taxon>Actinomycetota</taxon>
        <taxon>Actinomycetes</taxon>
        <taxon>Streptosporangiales</taxon>
        <taxon>Thermomonosporaceae</taxon>
        <taxon>Actinomadura</taxon>
    </lineage>
</organism>
<dbReference type="Pfam" id="PF13564">
    <property type="entry name" value="DoxX_2"/>
    <property type="match status" value="1"/>
</dbReference>
<gene>
    <name evidence="6" type="ORF">DPM19_29925</name>
</gene>
<dbReference type="EMBL" id="QLYX01000018">
    <property type="protein sequence ID" value="RAY11523.1"/>
    <property type="molecule type" value="Genomic_DNA"/>
</dbReference>
<evidence type="ECO:0000313" key="6">
    <source>
        <dbReference type="EMBL" id="RAY11523.1"/>
    </source>
</evidence>
<keyword evidence="7" id="KW-1185">Reference proteome</keyword>
<feature type="transmembrane region" description="Helical" evidence="5">
    <location>
        <begin position="56"/>
        <end position="89"/>
    </location>
</feature>
<dbReference type="InterPro" id="IPR032808">
    <property type="entry name" value="DoxX"/>
</dbReference>
<proteinExistence type="predicted"/>
<evidence type="ECO:0000256" key="5">
    <source>
        <dbReference type="SAM" id="Phobius"/>
    </source>
</evidence>
<dbReference type="Proteomes" id="UP000251891">
    <property type="component" value="Unassembled WGS sequence"/>
</dbReference>
<accession>A0A365H001</accession>
<keyword evidence="2 5" id="KW-0812">Transmembrane</keyword>
<protein>
    <submittedName>
        <fullName evidence="6">DoxX family protein</fullName>
    </submittedName>
</protein>
<dbReference type="GO" id="GO:0016020">
    <property type="term" value="C:membrane"/>
    <property type="evidence" value="ECO:0007669"/>
    <property type="project" value="UniProtKB-SubCell"/>
</dbReference>
<keyword evidence="4 5" id="KW-0472">Membrane</keyword>
<evidence type="ECO:0000313" key="7">
    <source>
        <dbReference type="Proteomes" id="UP000251891"/>
    </source>
</evidence>
<evidence type="ECO:0000256" key="1">
    <source>
        <dbReference type="ARBA" id="ARBA00004141"/>
    </source>
</evidence>
<comment type="subcellular location">
    <subcellularLocation>
        <location evidence="1">Membrane</location>
        <topology evidence="1">Multi-pass membrane protein</topology>
    </subcellularLocation>
</comment>
<sequence length="127" mass="13123">MHLTLWIAAGLLATVALAGGVSKTFVPKEKLAAHSGGEWVGQAGVGFVKTLGILELLAAAGLILPAALGIAPVMVPVTALCWVLLMVGAMITHGRLGQFRLALLNFAYLAVAAFIAWGRFGLEPFTG</sequence>
<name>A0A365H001_9ACTN</name>
<evidence type="ECO:0000256" key="3">
    <source>
        <dbReference type="ARBA" id="ARBA00022989"/>
    </source>
</evidence>
<reference evidence="6 7" key="1">
    <citation type="submission" date="2018-06" db="EMBL/GenBank/DDBJ databases">
        <title>Actinomadura craniellae sp. nov. isolated from marine sponge Craniella sp.</title>
        <authorList>
            <person name="Li L."/>
            <person name="Xu Q.H."/>
            <person name="Lin H.W."/>
            <person name="Lu Y.H."/>
        </authorList>
    </citation>
    <scope>NUCLEOTIDE SEQUENCE [LARGE SCALE GENOMIC DNA]</scope>
    <source>
        <strain evidence="6 7">LHW63021</strain>
    </source>
</reference>
<dbReference type="OrthoDB" id="3790625at2"/>
<comment type="caution">
    <text evidence="6">The sequence shown here is derived from an EMBL/GenBank/DDBJ whole genome shotgun (WGS) entry which is preliminary data.</text>
</comment>
<dbReference type="RefSeq" id="WP_111871503.1">
    <property type="nucleotide sequence ID" value="NZ_QLYX01000018.1"/>
</dbReference>
<feature type="transmembrane region" description="Helical" evidence="5">
    <location>
        <begin position="101"/>
        <end position="120"/>
    </location>
</feature>
<keyword evidence="3 5" id="KW-1133">Transmembrane helix</keyword>
<evidence type="ECO:0000256" key="2">
    <source>
        <dbReference type="ARBA" id="ARBA00022692"/>
    </source>
</evidence>